<dbReference type="WBParaSite" id="jg226.2">
    <property type="protein sequence ID" value="jg226.2"/>
    <property type="gene ID" value="jg226"/>
</dbReference>
<sequence length="112" mass="13287">MKYLLCKEEEELQWRVVKEVARAKEYGKKVDISEREARDHVRIFRNNALQPWLVHKSQYLTELEGVCNQLGILERDIKVMDNKIAKRKKIVESHRDILSLNFAFSSQTTKEV</sequence>
<organism evidence="1 2">
    <name type="scientific">Ditylenchus dipsaci</name>
    <dbReference type="NCBI Taxonomy" id="166011"/>
    <lineage>
        <taxon>Eukaryota</taxon>
        <taxon>Metazoa</taxon>
        <taxon>Ecdysozoa</taxon>
        <taxon>Nematoda</taxon>
        <taxon>Chromadorea</taxon>
        <taxon>Rhabditida</taxon>
        <taxon>Tylenchina</taxon>
        <taxon>Tylenchomorpha</taxon>
        <taxon>Sphaerularioidea</taxon>
        <taxon>Anguinidae</taxon>
        <taxon>Anguininae</taxon>
        <taxon>Ditylenchus</taxon>
    </lineage>
</organism>
<protein>
    <submittedName>
        <fullName evidence="2">Uncharacterized protein</fullName>
    </submittedName>
</protein>
<dbReference type="Proteomes" id="UP000887574">
    <property type="component" value="Unplaced"/>
</dbReference>
<keyword evidence="1" id="KW-1185">Reference proteome</keyword>
<name>A0A915DT73_9BILA</name>
<evidence type="ECO:0000313" key="2">
    <source>
        <dbReference type="WBParaSite" id="jg226.2"/>
    </source>
</evidence>
<reference evidence="2" key="1">
    <citation type="submission" date="2022-11" db="UniProtKB">
        <authorList>
            <consortium name="WormBaseParasite"/>
        </authorList>
    </citation>
    <scope>IDENTIFICATION</scope>
</reference>
<dbReference type="AlphaFoldDB" id="A0A915DT73"/>
<proteinExistence type="predicted"/>
<accession>A0A915DT73</accession>
<evidence type="ECO:0000313" key="1">
    <source>
        <dbReference type="Proteomes" id="UP000887574"/>
    </source>
</evidence>